<dbReference type="PANTHER" id="PTHR45947:SF13">
    <property type="entry name" value="TRANSFERASE"/>
    <property type="match status" value="1"/>
</dbReference>
<dbReference type="InterPro" id="IPR050194">
    <property type="entry name" value="Glycosyltransferase_grp1"/>
</dbReference>
<dbReference type="Gene3D" id="3.40.50.2000">
    <property type="entry name" value="Glycogen Phosphorylase B"/>
    <property type="match status" value="2"/>
</dbReference>
<evidence type="ECO:0000259" key="1">
    <source>
        <dbReference type="Pfam" id="PF13439"/>
    </source>
</evidence>
<feature type="domain" description="Glycosyltransferase subfamily 4-like N-terminal" evidence="1">
    <location>
        <begin position="16"/>
        <end position="212"/>
    </location>
</feature>
<evidence type="ECO:0000313" key="3">
    <source>
        <dbReference type="Proteomes" id="UP000177885"/>
    </source>
</evidence>
<dbReference type="Proteomes" id="UP000177885">
    <property type="component" value="Unassembled WGS sequence"/>
</dbReference>
<dbReference type="CDD" id="cd03823">
    <property type="entry name" value="GT4_ExpE7-like"/>
    <property type="match status" value="1"/>
</dbReference>
<proteinExistence type="predicted"/>
<dbReference type="EMBL" id="MGDT01000007">
    <property type="protein sequence ID" value="OGL66341.1"/>
    <property type="molecule type" value="Genomic_DNA"/>
</dbReference>
<dbReference type="InterPro" id="IPR028098">
    <property type="entry name" value="Glyco_trans_4-like_N"/>
</dbReference>
<evidence type="ECO:0000313" key="2">
    <source>
        <dbReference type="EMBL" id="OGL66341.1"/>
    </source>
</evidence>
<reference evidence="2 3" key="1">
    <citation type="journal article" date="2016" name="Nat. Commun.">
        <title>Thousands of microbial genomes shed light on interconnected biogeochemical processes in an aquifer system.</title>
        <authorList>
            <person name="Anantharaman K."/>
            <person name="Brown C.T."/>
            <person name="Hug L.A."/>
            <person name="Sharon I."/>
            <person name="Castelle C.J."/>
            <person name="Probst A.J."/>
            <person name="Thomas B.C."/>
            <person name="Singh A."/>
            <person name="Wilkins M.J."/>
            <person name="Karaoz U."/>
            <person name="Brodie E.L."/>
            <person name="Williams K.H."/>
            <person name="Hubbard S.S."/>
            <person name="Banfield J.F."/>
        </authorList>
    </citation>
    <scope>NUCLEOTIDE SEQUENCE [LARGE SCALE GENOMIC DNA]</scope>
</reference>
<comment type="caution">
    <text evidence="2">The sequence shown here is derived from an EMBL/GenBank/DDBJ whole genome shotgun (WGS) entry which is preliminary data.</text>
</comment>
<name>A0A1F7TK32_9BACT</name>
<sequence length="402" mass="44543">MRLLIVSNLYPPYARGGAEQVALRIANELFVRGHEVSVLSTMPFAGFSSLHPRVTERDLEPIERFYPLNLYHTLNDAAYPSPVRALWHLIDLWGPHPKQALSEAIRHRAPEAVLTHNLKGLGLQAVSAIRKSGLPHVHTIHDVQLSIPSGLLIAGHERDLFTLTPARWLYERATIRAFGSPDAVISPSRFLADFYRDRGFFPDSRMEILPNPAPAFDVRPRGARQDGPLRLLYAGQLEPHKGVRFLLEALEKLTVPFELHVAGEGSLVPLIAGWASRDARVTFHGFVSLEHLSKLLQLCDATVVPSLCYENSPTVIYESLAAGTPVVASRIGGVGELVRDGENGILFEPGNAQALVASLEKLCASLAIYRAREEEIRRGMDAYALPKYVDRLEEIIATCRRA</sequence>
<accession>A0A1F7TK32</accession>
<dbReference type="PANTHER" id="PTHR45947">
    <property type="entry name" value="SULFOQUINOVOSYL TRANSFERASE SQD2"/>
    <property type="match status" value="1"/>
</dbReference>
<gene>
    <name evidence="2" type="ORF">A2856_01430</name>
</gene>
<dbReference type="GO" id="GO:0016757">
    <property type="term" value="F:glycosyltransferase activity"/>
    <property type="evidence" value="ECO:0007669"/>
    <property type="project" value="TreeGrafter"/>
</dbReference>
<organism evidence="2 3">
    <name type="scientific">Candidatus Uhrbacteria bacterium RIFCSPHIGHO2_01_FULL_63_20</name>
    <dbReference type="NCBI Taxonomy" id="1802385"/>
    <lineage>
        <taxon>Bacteria</taxon>
        <taxon>Candidatus Uhriibacteriota</taxon>
    </lineage>
</organism>
<dbReference type="SUPFAM" id="SSF53756">
    <property type="entry name" value="UDP-Glycosyltransferase/glycogen phosphorylase"/>
    <property type="match status" value="1"/>
</dbReference>
<dbReference type="STRING" id="1802385.A2856_01430"/>
<dbReference type="AlphaFoldDB" id="A0A1F7TK32"/>
<dbReference type="Pfam" id="PF13439">
    <property type="entry name" value="Glyco_transf_4"/>
    <property type="match status" value="1"/>
</dbReference>
<protein>
    <recommendedName>
        <fullName evidence="1">Glycosyltransferase subfamily 4-like N-terminal domain-containing protein</fullName>
    </recommendedName>
</protein>
<dbReference type="Pfam" id="PF13692">
    <property type="entry name" value="Glyco_trans_1_4"/>
    <property type="match status" value="1"/>
</dbReference>